<feature type="compositionally biased region" description="Basic residues" evidence="1">
    <location>
        <begin position="95"/>
        <end position="104"/>
    </location>
</feature>
<protein>
    <recommendedName>
        <fullName evidence="4">F-box domain-containing protein</fullName>
    </recommendedName>
</protein>
<name>A0A2T2NCP3_CORCC</name>
<feature type="region of interest" description="Disordered" evidence="1">
    <location>
        <begin position="90"/>
        <end position="112"/>
    </location>
</feature>
<evidence type="ECO:0000313" key="3">
    <source>
        <dbReference type="Proteomes" id="UP000240883"/>
    </source>
</evidence>
<evidence type="ECO:0008006" key="4">
    <source>
        <dbReference type="Google" id="ProtNLM"/>
    </source>
</evidence>
<gene>
    <name evidence="2" type="ORF">BS50DRAFT_591396</name>
</gene>
<organism evidence="2 3">
    <name type="scientific">Corynespora cassiicola Philippines</name>
    <dbReference type="NCBI Taxonomy" id="1448308"/>
    <lineage>
        <taxon>Eukaryota</taxon>
        <taxon>Fungi</taxon>
        <taxon>Dikarya</taxon>
        <taxon>Ascomycota</taxon>
        <taxon>Pezizomycotina</taxon>
        <taxon>Dothideomycetes</taxon>
        <taxon>Pleosporomycetidae</taxon>
        <taxon>Pleosporales</taxon>
        <taxon>Corynesporascaceae</taxon>
        <taxon>Corynespora</taxon>
    </lineage>
</organism>
<keyword evidence="3" id="KW-1185">Reference proteome</keyword>
<dbReference type="EMBL" id="KZ678140">
    <property type="protein sequence ID" value="PSN63215.1"/>
    <property type="molecule type" value="Genomic_DNA"/>
</dbReference>
<evidence type="ECO:0000256" key="1">
    <source>
        <dbReference type="SAM" id="MobiDB-lite"/>
    </source>
</evidence>
<evidence type="ECO:0000313" key="2">
    <source>
        <dbReference type="EMBL" id="PSN63215.1"/>
    </source>
</evidence>
<sequence length="338" mass="38029">MSSLLTLPDELLVQICSEVPGQHHERVQTWIDISLSCRRLCPISREVLLANPVCTLEAVTLLTRTYLQYPELASRVRCLNLVRGTAQKATTHAHPTCHKPRKSSKQSGTSDAGHCARMNFIGEIDIPNPCKMDWMVAITLNNTIANLCVLLMVLKGLKKLDIGPYEDVYWNLLETPRDEAEAGKDAGIDFRGVARKTLVETLQVLDISNTQPGSGLRTSILKLSHFKNLQQLIVLKEMAIAPFFSGFPITGRLDPAGAIRQDSYPKSLEVLKLVNVPPISQSFIGYIYDTLLQKETLPKLRRIELHMRLKNSCSLLEEVKRRCRQHGVELCKKEPLER</sequence>
<proteinExistence type="predicted"/>
<dbReference type="AlphaFoldDB" id="A0A2T2NCP3"/>
<dbReference type="OrthoDB" id="3750626at2759"/>
<reference evidence="2 3" key="1">
    <citation type="journal article" date="2018" name="Front. Microbiol.">
        <title>Genome-Wide Analysis of Corynespora cassiicola Leaf Fall Disease Putative Effectors.</title>
        <authorList>
            <person name="Lopez D."/>
            <person name="Ribeiro S."/>
            <person name="Label P."/>
            <person name="Fumanal B."/>
            <person name="Venisse J.S."/>
            <person name="Kohler A."/>
            <person name="de Oliveira R.R."/>
            <person name="Labutti K."/>
            <person name="Lipzen A."/>
            <person name="Lail K."/>
            <person name="Bauer D."/>
            <person name="Ohm R.A."/>
            <person name="Barry K.W."/>
            <person name="Spatafora J."/>
            <person name="Grigoriev I.V."/>
            <person name="Martin F.M."/>
            <person name="Pujade-Renaud V."/>
        </authorList>
    </citation>
    <scope>NUCLEOTIDE SEQUENCE [LARGE SCALE GENOMIC DNA]</scope>
    <source>
        <strain evidence="2 3">Philippines</strain>
    </source>
</reference>
<dbReference type="Proteomes" id="UP000240883">
    <property type="component" value="Unassembled WGS sequence"/>
</dbReference>
<accession>A0A2T2NCP3</accession>